<comment type="caution">
    <text evidence="3">The sequence shown here is derived from an EMBL/GenBank/DDBJ whole genome shotgun (WGS) entry which is preliminary data.</text>
</comment>
<dbReference type="SUPFAM" id="SSF47954">
    <property type="entry name" value="Cyclin-like"/>
    <property type="match status" value="1"/>
</dbReference>
<keyword evidence="4" id="KW-1185">Reference proteome</keyword>
<evidence type="ECO:0000313" key="3">
    <source>
        <dbReference type="EMBL" id="KAF6139526.1"/>
    </source>
</evidence>
<keyword evidence="2" id="KW-0732">Signal</keyword>
<feature type="signal peptide" evidence="2">
    <location>
        <begin position="1"/>
        <end position="21"/>
    </location>
</feature>
<feature type="region of interest" description="Disordered" evidence="1">
    <location>
        <begin position="73"/>
        <end position="100"/>
    </location>
</feature>
<sequence length="100" mass="11168">RGKAWIMQLLDVACLSLAAKMEEIEVPLFVDFQERVFKCLELIHELQRSAAIQSVPQNPIEVLDVSCLSYKSSELPTGSSANSSHSDFKRVSLNKPSDMD</sequence>
<accession>A0A7J7LA39</accession>
<proteinExistence type="predicted"/>
<dbReference type="Proteomes" id="UP000541444">
    <property type="component" value="Unassembled WGS sequence"/>
</dbReference>
<dbReference type="AlphaFoldDB" id="A0A7J7LA39"/>
<dbReference type="EMBL" id="JACGCM010002464">
    <property type="protein sequence ID" value="KAF6139526.1"/>
    <property type="molecule type" value="Genomic_DNA"/>
</dbReference>
<evidence type="ECO:0000256" key="1">
    <source>
        <dbReference type="SAM" id="MobiDB-lite"/>
    </source>
</evidence>
<dbReference type="InterPro" id="IPR036915">
    <property type="entry name" value="Cyclin-like_sf"/>
</dbReference>
<evidence type="ECO:0000256" key="2">
    <source>
        <dbReference type="SAM" id="SignalP"/>
    </source>
</evidence>
<reference evidence="3 4" key="1">
    <citation type="journal article" date="2020" name="IScience">
        <title>Genome Sequencing of the Endangered Kingdonia uniflora (Circaeasteraceae, Ranunculales) Reveals Potential Mechanisms of Evolutionary Specialization.</title>
        <authorList>
            <person name="Sun Y."/>
            <person name="Deng T."/>
            <person name="Zhang A."/>
            <person name="Moore M.J."/>
            <person name="Landis J.B."/>
            <person name="Lin N."/>
            <person name="Zhang H."/>
            <person name="Zhang X."/>
            <person name="Huang J."/>
            <person name="Zhang X."/>
            <person name="Sun H."/>
            <person name="Wang H."/>
        </authorList>
    </citation>
    <scope>NUCLEOTIDE SEQUENCE [LARGE SCALE GENOMIC DNA]</scope>
    <source>
        <strain evidence="3">TB1705</strain>
        <tissue evidence="3">Leaf</tissue>
    </source>
</reference>
<feature type="non-terminal residue" evidence="3">
    <location>
        <position position="1"/>
    </location>
</feature>
<feature type="chain" id="PRO_5029890181" evidence="2">
    <location>
        <begin position="22"/>
        <end position="100"/>
    </location>
</feature>
<organism evidence="3 4">
    <name type="scientific">Kingdonia uniflora</name>
    <dbReference type="NCBI Taxonomy" id="39325"/>
    <lineage>
        <taxon>Eukaryota</taxon>
        <taxon>Viridiplantae</taxon>
        <taxon>Streptophyta</taxon>
        <taxon>Embryophyta</taxon>
        <taxon>Tracheophyta</taxon>
        <taxon>Spermatophyta</taxon>
        <taxon>Magnoliopsida</taxon>
        <taxon>Ranunculales</taxon>
        <taxon>Circaeasteraceae</taxon>
        <taxon>Kingdonia</taxon>
    </lineage>
</organism>
<evidence type="ECO:0000313" key="4">
    <source>
        <dbReference type="Proteomes" id="UP000541444"/>
    </source>
</evidence>
<protein>
    <submittedName>
        <fullName evidence="3">Uncharacterized protein</fullName>
    </submittedName>
</protein>
<name>A0A7J7LA39_9MAGN</name>
<dbReference type="OrthoDB" id="5590282at2759"/>
<gene>
    <name evidence="3" type="ORF">GIB67_015483</name>
</gene>
<feature type="compositionally biased region" description="Polar residues" evidence="1">
    <location>
        <begin position="73"/>
        <end position="85"/>
    </location>
</feature>